<protein>
    <recommendedName>
        <fullName evidence="16">3-hydroxyacyl-CoA dehydrogenase type-2</fullName>
        <ecNumber evidence="3">1.1.1.53</ecNumber>
        <ecNumber evidence="4">1.1.1.62</ecNumber>
    </recommendedName>
    <alternativeName>
        <fullName evidence="18">3-hydroxyacyl-CoA dehydrogenase type II</fullName>
    </alternativeName>
    <alternativeName>
        <fullName evidence="19">Mitochondrial ribonuclease P protein 2</fullName>
    </alternativeName>
    <alternativeName>
        <fullName evidence="17">Type II HADH</fullName>
    </alternativeName>
</protein>
<dbReference type="STRING" id="7102.A0A2A4K558"/>
<evidence type="ECO:0000256" key="5">
    <source>
        <dbReference type="ARBA" id="ARBA00049381"/>
    </source>
</evidence>
<evidence type="ECO:0000256" key="1">
    <source>
        <dbReference type="ARBA" id="ARBA00006484"/>
    </source>
</evidence>
<keyword evidence="2" id="KW-0560">Oxidoreductase</keyword>
<dbReference type="GO" id="GO:0003857">
    <property type="term" value="F:(3S)-3-hydroxyacyl-CoA dehydrogenase (NAD+) activity"/>
    <property type="evidence" value="ECO:0007669"/>
    <property type="project" value="UniProtKB-EC"/>
</dbReference>
<dbReference type="PRINTS" id="PR00081">
    <property type="entry name" value="GDHRDH"/>
</dbReference>
<gene>
    <name evidence="21" type="ORF">B5V51_1824</name>
</gene>
<evidence type="ECO:0000256" key="13">
    <source>
        <dbReference type="ARBA" id="ARBA00052095"/>
    </source>
</evidence>
<evidence type="ECO:0000256" key="7">
    <source>
        <dbReference type="ARBA" id="ARBA00050365"/>
    </source>
</evidence>
<comment type="catalytic activity">
    <reaction evidence="5">
        <text>17beta-estradiol + NAD(+) = estrone + NADH + H(+)</text>
        <dbReference type="Rhea" id="RHEA:24612"/>
        <dbReference type="ChEBI" id="CHEBI:15378"/>
        <dbReference type="ChEBI" id="CHEBI:16469"/>
        <dbReference type="ChEBI" id="CHEBI:17263"/>
        <dbReference type="ChEBI" id="CHEBI:57540"/>
        <dbReference type="ChEBI" id="CHEBI:57945"/>
        <dbReference type="EC" id="1.1.1.62"/>
    </reaction>
    <physiologicalReaction direction="left-to-right" evidence="5">
        <dbReference type="Rhea" id="RHEA:24613"/>
    </physiologicalReaction>
</comment>
<evidence type="ECO:0000256" key="17">
    <source>
        <dbReference type="ARBA" id="ARBA00079624"/>
    </source>
</evidence>
<evidence type="ECO:0000313" key="21">
    <source>
        <dbReference type="EMBL" id="PCG79156.1"/>
    </source>
</evidence>
<evidence type="ECO:0000256" key="12">
    <source>
        <dbReference type="ARBA" id="ARBA00051831"/>
    </source>
</evidence>
<evidence type="ECO:0000256" key="18">
    <source>
        <dbReference type="ARBA" id="ARBA00082293"/>
    </source>
</evidence>
<comment type="caution">
    <text evidence="21">The sequence shown here is derived from an EMBL/GenBank/DDBJ whole genome shotgun (WGS) entry which is preliminary data.</text>
</comment>
<evidence type="ECO:0000256" key="2">
    <source>
        <dbReference type="ARBA" id="ARBA00023002"/>
    </source>
</evidence>
<evidence type="ECO:0000256" key="19">
    <source>
        <dbReference type="ARBA" id="ARBA00082399"/>
    </source>
</evidence>
<dbReference type="InterPro" id="IPR002347">
    <property type="entry name" value="SDR_fam"/>
</dbReference>
<evidence type="ECO:0000256" key="11">
    <source>
        <dbReference type="ARBA" id="ARBA00051637"/>
    </source>
</evidence>
<dbReference type="Pfam" id="PF00106">
    <property type="entry name" value="adh_short"/>
    <property type="match status" value="2"/>
</dbReference>
<comment type="catalytic activity">
    <reaction evidence="12">
        <text>ursodeoxycholate + NAD(+) = 7-oxolithocholate + NADH + H(+)</text>
        <dbReference type="Rhea" id="RHEA:42028"/>
        <dbReference type="ChEBI" id="CHEBI:15378"/>
        <dbReference type="ChEBI" id="CHEBI:57540"/>
        <dbReference type="ChEBI" id="CHEBI:57945"/>
        <dbReference type="ChEBI" id="CHEBI:78604"/>
        <dbReference type="ChEBI" id="CHEBI:78605"/>
    </reaction>
    <physiologicalReaction direction="left-to-right" evidence="12">
        <dbReference type="Rhea" id="RHEA:42029"/>
    </physiologicalReaction>
</comment>
<dbReference type="GO" id="GO:0047044">
    <property type="term" value="F:androstan-3-alpha,17-beta-diol dehydrogenase (NAD+) activity"/>
    <property type="evidence" value="ECO:0007669"/>
    <property type="project" value="UniProtKB-EC"/>
</dbReference>
<comment type="catalytic activity">
    <reaction evidence="9">
        <text>cortisol + NAD(+) = 11beta,17alpha-dihydroxypregn-4-ene-3,20,21-trione + NADH + H(+)</text>
        <dbReference type="Rhea" id="RHEA:42012"/>
        <dbReference type="ChEBI" id="CHEBI:15378"/>
        <dbReference type="ChEBI" id="CHEBI:17650"/>
        <dbReference type="ChEBI" id="CHEBI:57540"/>
        <dbReference type="ChEBI" id="CHEBI:57945"/>
        <dbReference type="ChEBI" id="CHEBI:78595"/>
    </reaction>
    <physiologicalReaction direction="left-to-right" evidence="9">
        <dbReference type="Rhea" id="RHEA:42013"/>
    </physiologicalReaction>
</comment>
<dbReference type="GO" id="GO:0008209">
    <property type="term" value="P:androgen metabolic process"/>
    <property type="evidence" value="ECO:0007669"/>
    <property type="project" value="TreeGrafter"/>
</dbReference>
<evidence type="ECO:0000256" key="15">
    <source>
        <dbReference type="ARBA" id="ARBA00052668"/>
    </source>
</evidence>
<evidence type="ECO:0000256" key="9">
    <source>
        <dbReference type="ARBA" id="ARBA00050927"/>
    </source>
</evidence>
<evidence type="ECO:0000256" key="14">
    <source>
        <dbReference type="ARBA" id="ARBA00052417"/>
    </source>
</evidence>
<comment type="catalytic activity">
    <reaction evidence="15">
        <text>11-dehydrocorticosterone + NAD(+) = pregn-4-ene-3,11,20,21-tetraone + NADH + H(+)</text>
        <dbReference type="Rhea" id="RHEA:42020"/>
        <dbReference type="ChEBI" id="CHEBI:15378"/>
        <dbReference type="ChEBI" id="CHEBI:57540"/>
        <dbReference type="ChEBI" id="CHEBI:57945"/>
        <dbReference type="ChEBI" id="CHEBI:78600"/>
        <dbReference type="ChEBI" id="CHEBI:78601"/>
    </reaction>
    <physiologicalReaction direction="left-to-right" evidence="15">
        <dbReference type="Rhea" id="RHEA:42021"/>
    </physiologicalReaction>
</comment>
<comment type="similarity">
    <text evidence="1 20">Belongs to the short-chain dehydrogenases/reductases (SDR) family.</text>
</comment>
<comment type="catalytic activity">
    <reaction evidence="6">
        <text>a (3S)-3-hydroxyacyl-CoA + NAD(+) = a 3-oxoacyl-CoA + NADH + H(+)</text>
        <dbReference type="Rhea" id="RHEA:22432"/>
        <dbReference type="ChEBI" id="CHEBI:15378"/>
        <dbReference type="ChEBI" id="CHEBI:57318"/>
        <dbReference type="ChEBI" id="CHEBI:57540"/>
        <dbReference type="ChEBI" id="CHEBI:57945"/>
        <dbReference type="ChEBI" id="CHEBI:90726"/>
        <dbReference type="EC" id="1.1.1.35"/>
    </reaction>
    <physiologicalReaction direction="left-to-right" evidence="6">
        <dbReference type="Rhea" id="RHEA:22433"/>
    </physiologicalReaction>
    <physiologicalReaction direction="right-to-left" evidence="6">
        <dbReference type="Rhea" id="RHEA:22434"/>
    </physiologicalReaction>
</comment>
<dbReference type="GO" id="GO:0005739">
    <property type="term" value="C:mitochondrion"/>
    <property type="evidence" value="ECO:0007669"/>
    <property type="project" value="TreeGrafter"/>
</dbReference>
<dbReference type="EMBL" id="NWSH01000139">
    <property type="protein sequence ID" value="PCG79156.1"/>
    <property type="molecule type" value="Genomic_DNA"/>
</dbReference>
<comment type="catalytic activity">
    <reaction evidence="10">
        <text>(3S)-3-hydroxybutanoyl-CoA + NAD(+) = acetoacetyl-CoA + NADH + H(+)</text>
        <dbReference type="Rhea" id="RHEA:30799"/>
        <dbReference type="ChEBI" id="CHEBI:15378"/>
        <dbReference type="ChEBI" id="CHEBI:57286"/>
        <dbReference type="ChEBI" id="CHEBI:57316"/>
        <dbReference type="ChEBI" id="CHEBI:57540"/>
        <dbReference type="ChEBI" id="CHEBI:57945"/>
    </reaction>
    <physiologicalReaction direction="left-to-right" evidence="10">
        <dbReference type="Rhea" id="RHEA:30800"/>
    </physiologicalReaction>
    <physiologicalReaction direction="right-to-left" evidence="10">
        <dbReference type="Rhea" id="RHEA:30801"/>
    </physiologicalReaction>
</comment>
<comment type="catalytic activity">
    <reaction evidence="8">
        <text>17beta-hydroxy-5alpha-androstan-3-one + NAD(+) = 5alpha-androstan-3,17-dione + NADH + H(+)</text>
        <dbReference type="Rhea" id="RHEA:41992"/>
        <dbReference type="ChEBI" id="CHEBI:15378"/>
        <dbReference type="ChEBI" id="CHEBI:15994"/>
        <dbReference type="ChEBI" id="CHEBI:16330"/>
        <dbReference type="ChEBI" id="CHEBI:57540"/>
        <dbReference type="ChEBI" id="CHEBI:57945"/>
    </reaction>
    <physiologicalReaction direction="left-to-right" evidence="8">
        <dbReference type="Rhea" id="RHEA:41993"/>
    </physiologicalReaction>
</comment>
<dbReference type="EC" id="1.1.1.62" evidence="4"/>
<dbReference type="PANTHER" id="PTHR43658">
    <property type="entry name" value="SHORT-CHAIN DEHYDROGENASE/REDUCTASE"/>
    <property type="match status" value="1"/>
</dbReference>
<dbReference type="PRINTS" id="PR00080">
    <property type="entry name" value="SDRFAMILY"/>
</dbReference>
<name>A0A2A4K558_HELVI</name>
<evidence type="ECO:0000256" key="3">
    <source>
        <dbReference type="ARBA" id="ARBA00024071"/>
    </source>
</evidence>
<dbReference type="AlphaFoldDB" id="A0A2A4K558"/>
<comment type="catalytic activity">
    <reaction evidence="11">
        <text>3beta,7beta-dihydroxy-5beta-cholan-24-oate + NAD(+) = 3beta-hydroxy-7-oxo-5beta-cholan-24-oate + NADH + H(+)</text>
        <dbReference type="Rhea" id="RHEA:42024"/>
        <dbReference type="ChEBI" id="CHEBI:15378"/>
        <dbReference type="ChEBI" id="CHEBI:57540"/>
        <dbReference type="ChEBI" id="CHEBI:57945"/>
        <dbReference type="ChEBI" id="CHEBI:78602"/>
        <dbReference type="ChEBI" id="CHEBI:78603"/>
    </reaction>
    <physiologicalReaction direction="left-to-right" evidence="11">
        <dbReference type="Rhea" id="RHEA:42025"/>
    </physiologicalReaction>
</comment>
<evidence type="ECO:0000256" key="10">
    <source>
        <dbReference type="ARBA" id="ARBA00051004"/>
    </source>
</evidence>
<dbReference type="GO" id="GO:0008210">
    <property type="term" value="P:estrogen metabolic process"/>
    <property type="evidence" value="ECO:0007669"/>
    <property type="project" value="TreeGrafter"/>
</dbReference>
<evidence type="ECO:0000256" key="4">
    <source>
        <dbReference type="ARBA" id="ARBA00024072"/>
    </source>
</evidence>
<comment type="catalytic activity">
    <reaction evidence="14">
        <text>cortisone + NAD(+) = 17alpha-hydroxypregn-4-en-3,11,20-trione-21-al + NADH + H(+)</text>
        <dbReference type="Rhea" id="RHEA:42016"/>
        <dbReference type="ChEBI" id="CHEBI:15378"/>
        <dbReference type="ChEBI" id="CHEBI:16962"/>
        <dbReference type="ChEBI" id="CHEBI:57540"/>
        <dbReference type="ChEBI" id="CHEBI:57945"/>
        <dbReference type="ChEBI" id="CHEBI:78596"/>
    </reaction>
    <physiologicalReaction direction="left-to-right" evidence="14">
        <dbReference type="Rhea" id="RHEA:42017"/>
    </physiologicalReaction>
</comment>
<dbReference type="Gene3D" id="3.40.50.720">
    <property type="entry name" value="NAD(P)-binding Rossmann-like Domain"/>
    <property type="match status" value="2"/>
</dbReference>
<reference evidence="21" key="1">
    <citation type="submission" date="2017-09" db="EMBL/GenBank/DDBJ databases">
        <title>Contemporary evolution of a Lepidopteran species, Heliothis virescens, in response to modern agricultural practices.</title>
        <authorList>
            <person name="Fritz M.L."/>
            <person name="Deyonke A.M."/>
            <person name="Papanicolaou A."/>
            <person name="Micinski S."/>
            <person name="Westbrook J."/>
            <person name="Gould F."/>
        </authorList>
    </citation>
    <scope>NUCLEOTIDE SEQUENCE [LARGE SCALE GENOMIC DNA]</scope>
    <source>
        <strain evidence="21">HvINT-</strain>
        <tissue evidence="21">Whole body</tissue>
    </source>
</reference>
<evidence type="ECO:0000256" key="8">
    <source>
        <dbReference type="ARBA" id="ARBA00050435"/>
    </source>
</evidence>
<dbReference type="SUPFAM" id="SSF51735">
    <property type="entry name" value="NAD(P)-binding Rossmann-fold domains"/>
    <property type="match status" value="2"/>
</dbReference>
<dbReference type="PANTHER" id="PTHR43658:SF8">
    <property type="entry name" value="17-BETA-HYDROXYSTEROID DEHYDROGENASE 14-RELATED"/>
    <property type="match status" value="1"/>
</dbReference>
<evidence type="ECO:0000256" key="20">
    <source>
        <dbReference type="RuleBase" id="RU000363"/>
    </source>
</evidence>
<dbReference type="InterPro" id="IPR036291">
    <property type="entry name" value="NAD(P)-bd_dom_sf"/>
</dbReference>
<proteinExistence type="inferred from homology"/>
<dbReference type="FunFam" id="3.40.50.720:FF:000215">
    <property type="entry name" value="3-hydroxyacyl-CoA dehydrogenase type-2"/>
    <property type="match status" value="1"/>
</dbReference>
<evidence type="ECO:0000256" key="16">
    <source>
        <dbReference type="ARBA" id="ARBA00072938"/>
    </source>
</evidence>
<dbReference type="GO" id="GO:0006631">
    <property type="term" value="P:fatty acid metabolic process"/>
    <property type="evidence" value="ECO:0007669"/>
    <property type="project" value="TreeGrafter"/>
</dbReference>
<sequence>MFKGMVSLVTGGASGLGKATVERLVKNGGKVVILDIQGTRAQQVAKQLGENVAVVTGCVTSEADVKKALDIVRDKFGRLDTLVNCAGQSITHQIYNFHKDKSCELDDFVKCVNVNTVGTFNTIRLSAGLIGKNTPDDNGQRGVIVNTASTIAYEGDIGQAAYAASSAAIVGMTLPIARDLASQGIRVVTIAPGVFETPLVSYLPEKVIEFVKRMTPFPSRLGKPEEFAHLVTSVVENPMLNGEVTSEADVKKALDIVRDKFGRLDTLVNCAGQSITHQIYNFHKDKSCELDDFVKCVNVNTVGTFNTIRLSAGLIGKNTPDDNGQRGVIVNTASTIAYEGDIGQAAYAASSAAIVGMTLPIARDLASQGIRVVTIAPGVFETPLVSYLPEKVIEFVKRMTPFPSRLGKPEEFAHLVTSVVENPMLNGEVIRLDGAKRWFPL</sequence>
<comment type="catalytic activity">
    <reaction evidence="7">
        <text>5alpha-androstane-3alpha,17beta-diol + NAD(+) = 17beta-hydroxy-5alpha-androstan-3-one + NADH + H(+)</text>
        <dbReference type="Rhea" id="RHEA:42004"/>
        <dbReference type="ChEBI" id="CHEBI:15378"/>
        <dbReference type="ChEBI" id="CHEBI:16330"/>
        <dbReference type="ChEBI" id="CHEBI:36713"/>
        <dbReference type="ChEBI" id="CHEBI:57540"/>
        <dbReference type="ChEBI" id="CHEBI:57945"/>
        <dbReference type="EC" id="1.1.1.53"/>
    </reaction>
    <physiologicalReaction direction="right-to-left" evidence="7">
        <dbReference type="Rhea" id="RHEA:42006"/>
    </physiologicalReaction>
</comment>
<dbReference type="EC" id="1.1.1.53" evidence="3"/>
<dbReference type="GO" id="GO:0004303">
    <property type="term" value="F:estradiol 17-beta-dehydrogenase [NAD(P)+] activity"/>
    <property type="evidence" value="ECO:0007669"/>
    <property type="project" value="UniProtKB-EC"/>
</dbReference>
<organism evidence="21">
    <name type="scientific">Heliothis virescens</name>
    <name type="common">Tobacco budworm moth</name>
    <dbReference type="NCBI Taxonomy" id="7102"/>
    <lineage>
        <taxon>Eukaryota</taxon>
        <taxon>Metazoa</taxon>
        <taxon>Ecdysozoa</taxon>
        <taxon>Arthropoda</taxon>
        <taxon>Hexapoda</taxon>
        <taxon>Insecta</taxon>
        <taxon>Pterygota</taxon>
        <taxon>Neoptera</taxon>
        <taxon>Endopterygota</taxon>
        <taxon>Lepidoptera</taxon>
        <taxon>Glossata</taxon>
        <taxon>Ditrysia</taxon>
        <taxon>Noctuoidea</taxon>
        <taxon>Noctuidae</taxon>
        <taxon>Heliothinae</taxon>
        <taxon>Heliothis</taxon>
    </lineage>
</organism>
<comment type="catalytic activity">
    <reaction evidence="13">
        <text>5alpha-pregnan-20beta-ol-3-one + NAD(+) = 5alpha-pregnane-3,20-dione + NADH + H(+)</text>
        <dbReference type="Rhea" id="RHEA:42008"/>
        <dbReference type="ChEBI" id="CHEBI:15378"/>
        <dbReference type="ChEBI" id="CHEBI:28952"/>
        <dbReference type="ChEBI" id="CHEBI:57540"/>
        <dbReference type="ChEBI" id="CHEBI:57945"/>
        <dbReference type="ChEBI" id="CHEBI:78594"/>
    </reaction>
    <physiologicalReaction direction="left-to-right" evidence="13">
        <dbReference type="Rhea" id="RHEA:42009"/>
    </physiologicalReaction>
</comment>
<evidence type="ECO:0000256" key="6">
    <source>
        <dbReference type="ARBA" id="ARBA00050141"/>
    </source>
</evidence>
<accession>A0A2A4K558</accession>